<dbReference type="EMBL" id="WNLP01000002">
    <property type="protein sequence ID" value="MUH59439.1"/>
    <property type="molecule type" value="Genomic_DNA"/>
</dbReference>
<proteinExistence type="predicted"/>
<sequence length="58" mass="6910">MYGKAEGFHTRKNHGSRREFFINGQQVSEAVYMRRYAHALENELDELHIKLAKIYELL</sequence>
<dbReference type="RefSeq" id="WP_155588404.1">
    <property type="nucleotide sequence ID" value="NZ_WNLP01000002.1"/>
</dbReference>
<keyword evidence="2" id="KW-1185">Reference proteome</keyword>
<comment type="caution">
    <text evidence="1">The sequence shown here is derived from an EMBL/GenBank/DDBJ whole genome shotgun (WGS) entry which is preliminary data.</text>
</comment>
<name>A0A7K1J4H1_9BIFI</name>
<evidence type="ECO:0000313" key="1">
    <source>
        <dbReference type="EMBL" id="MUH59439.1"/>
    </source>
</evidence>
<accession>A0A7K1J4H1</accession>
<dbReference type="Proteomes" id="UP000487882">
    <property type="component" value="Unassembled WGS sequence"/>
</dbReference>
<reference evidence="1 2" key="1">
    <citation type="submission" date="2019-09" db="EMBL/GenBank/DDBJ databases">
        <title>Bifidobacterium canis sp. nov., isolated from the digestive tract of German Shepherd dog puppy.</title>
        <authorList>
            <person name="Bunesova V."/>
        </authorList>
    </citation>
    <scope>NUCLEOTIDE SEQUENCE [LARGE SCALE GENOMIC DNA]</scope>
    <source>
        <strain evidence="1 2">GSD1FS</strain>
    </source>
</reference>
<protein>
    <submittedName>
        <fullName evidence="1">Uncharacterized protein</fullName>
    </submittedName>
</protein>
<evidence type="ECO:0000313" key="2">
    <source>
        <dbReference type="Proteomes" id="UP000487882"/>
    </source>
</evidence>
<gene>
    <name evidence="1" type="ORF">GSD1FS_0761</name>
</gene>
<dbReference type="AlphaFoldDB" id="A0A7K1J4H1"/>
<organism evidence="1 2">
    <name type="scientific">Bifidobacterium canis</name>
    <dbReference type="NCBI Taxonomy" id="2610880"/>
    <lineage>
        <taxon>Bacteria</taxon>
        <taxon>Bacillati</taxon>
        <taxon>Actinomycetota</taxon>
        <taxon>Actinomycetes</taxon>
        <taxon>Bifidobacteriales</taxon>
        <taxon>Bifidobacteriaceae</taxon>
        <taxon>Bifidobacterium</taxon>
    </lineage>
</organism>